<accession>A0A1S3IBH1</accession>
<comment type="subcellular location">
    <subcellularLocation>
        <location evidence="1 9">Secreted</location>
        <location evidence="1 9">Extracellular space</location>
        <location evidence="1 9">Extracellular matrix</location>
    </subcellularLocation>
</comment>
<dbReference type="GO" id="GO:0060070">
    <property type="term" value="P:canonical Wnt signaling pathway"/>
    <property type="evidence" value="ECO:0007669"/>
    <property type="project" value="TreeGrafter"/>
</dbReference>
<dbReference type="AlphaFoldDB" id="A0A1S3IBH1"/>
<keyword evidence="4" id="KW-0964">Secreted</keyword>
<dbReference type="KEGG" id="lak:106162451"/>
<comment type="function">
    <text evidence="9">Ligand for members of the frizzled family of seven transmembrane receptors.</text>
</comment>
<protein>
    <recommendedName>
        <fullName evidence="9">Protein Wnt</fullName>
    </recommendedName>
</protein>
<dbReference type="Gene3D" id="3.30.2460.20">
    <property type="match status" value="1"/>
</dbReference>
<dbReference type="GO" id="GO:0005615">
    <property type="term" value="C:extracellular space"/>
    <property type="evidence" value="ECO:0007669"/>
    <property type="project" value="TreeGrafter"/>
</dbReference>
<evidence type="ECO:0000256" key="9">
    <source>
        <dbReference type="RuleBase" id="RU003500"/>
    </source>
</evidence>
<dbReference type="InterPro" id="IPR018161">
    <property type="entry name" value="Wnt_CS"/>
</dbReference>
<evidence type="ECO:0000313" key="10">
    <source>
        <dbReference type="Proteomes" id="UP000085678"/>
    </source>
</evidence>
<evidence type="ECO:0000256" key="1">
    <source>
        <dbReference type="ARBA" id="ARBA00004498"/>
    </source>
</evidence>
<evidence type="ECO:0000313" key="11">
    <source>
        <dbReference type="RefSeq" id="XP_013395206.1"/>
    </source>
</evidence>
<evidence type="ECO:0000256" key="8">
    <source>
        <dbReference type="ARBA" id="ARBA00023288"/>
    </source>
</evidence>
<dbReference type="GeneID" id="106162451"/>
<dbReference type="PRINTS" id="PR01349">
    <property type="entry name" value="WNTPROTEIN"/>
</dbReference>
<gene>
    <name evidence="11" type="primary">LOC106162451</name>
</gene>
<dbReference type="GO" id="GO:0030182">
    <property type="term" value="P:neuron differentiation"/>
    <property type="evidence" value="ECO:0007669"/>
    <property type="project" value="TreeGrafter"/>
</dbReference>
<reference evidence="11" key="1">
    <citation type="submission" date="2025-08" db="UniProtKB">
        <authorList>
            <consortium name="RefSeq"/>
        </authorList>
    </citation>
    <scope>IDENTIFICATION</scope>
    <source>
        <tissue evidence="11">Gonads</tissue>
    </source>
</reference>
<dbReference type="GO" id="GO:0045165">
    <property type="term" value="P:cell fate commitment"/>
    <property type="evidence" value="ECO:0007669"/>
    <property type="project" value="TreeGrafter"/>
</dbReference>
<evidence type="ECO:0000256" key="2">
    <source>
        <dbReference type="ARBA" id="ARBA00005683"/>
    </source>
</evidence>
<dbReference type="OrthoDB" id="5945655at2759"/>
<comment type="similarity">
    <text evidence="2 9">Belongs to the Wnt family.</text>
</comment>
<dbReference type="InterPro" id="IPR005817">
    <property type="entry name" value="Wnt"/>
</dbReference>
<dbReference type="PROSITE" id="PS00246">
    <property type="entry name" value="WNT1"/>
    <property type="match status" value="1"/>
</dbReference>
<organism evidence="10 11">
    <name type="scientific">Lingula anatina</name>
    <name type="common">Brachiopod</name>
    <name type="synonym">Lingula unguis</name>
    <dbReference type="NCBI Taxonomy" id="7574"/>
    <lineage>
        <taxon>Eukaryota</taxon>
        <taxon>Metazoa</taxon>
        <taxon>Spiralia</taxon>
        <taxon>Lophotrochozoa</taxon>
        <taxon>Brachiopoda</taxon>
        <taxon>Linguliformea</taxon>
        <taxon>Lingulata</taxon>
        <taxon>Lingulida</taxon>
        <taxon>Linguloidea</taxon>
        <taxon>Lingulidae</taxon>
        <taxon>Lingula</taxon>
    </lineage>
</organism>
<keyword evidence="8" id="KW-0449">Lipoprotein</keyword>
<dbReference type="Proteomes" id="UP000085678">
    <property type="component" value="Unplaced"/>
</dbReference>
<evidence type="ECO:0000256" key="6">
    <source>
        <dbReference type="ARBA" id="ARBA00022687"/>
    </source>
</evidence>
<dbReference type="Pfam" id="PF00110">
    <property type="entry name" value="wnt"/>
    <property type="match status" value="1"/>
</dbReference>
<dbReference type="PANTHER" id="PTHR12027:SF70">
    <property type="entry name" value="PROTEIN WNT-16"/>
    <property type="match status" value="1"/>
</dbReference>
<dbReference type="InterPro" id="IPR043158">
    <property type="entry name" value="Wnt_C"/>
</dbReference>
<evidence type="ECO:0000256" key="5">
    <source>
        <dbReference type="ARBA" id="ARBA00022530"/>
    </source>
</evidence>
<keyword evidence="7" id="KW-1015">Disulfide bond</keyword>
<proteinExistence type="inferred from homology"/>
<dbReference type="RefSeq" id="XP_013395206.1">
    <property type="nucleotide sequence ID" value="XM_013539752.2"/>
</dbReference>
<dbReference type="CDD" id="cd19344">
    <property type="entry name" value="Wnt_Wnt16"/>
    <property type="match status" value="1"/>
</dbReference>
<keyword evidence="3 9" id="KW-0217">Developmental protein</keyword>
<evidence type="ECO:0000256" key="4">
    <source>
        <dbReference type="ARBA" id="ARBA00022525"/>
    </source>
</evidence>
<dbReference type="STRING" id="7574.A0A1S3IBH1"/>
<name>A0A1S3IBH1_LINAN</name>
<keyword evidence="10" id="KW-1185">Reference proteome</keyword>
<evidence type="ECO:0000256" key="7">
    <source>
        <dbReference type="ARBA" id="ARBA00023157"/>
    </source>
</evidence>
<dbReference type="GO" id="GO:0005125">
    <property type="term" value="F:cytokine activity"/>
    <property type="evidence" value="ECO:0007669"/>
    <property type="project" value="TreeGrafter"/>
</dbReference>
<dbReference type="PANTHER" id="PTHR12027">
    <property type="entry name" value="WNT RELATED"/>
    <property type="match status" value="1"/>
</dbReference>
<evidence type="ECO:0000256" key="3">
    <source>
        <dbReference type="ARBA" id="ARBA00022473"/>
    </source>
</evidence>
<keyword evidence="6 9" id="KW-0879">Wnt signaling pathway</keyword>
<dbReference type="InParanoid" id="A0A1S3IBH1"/>
<keyword evidence="5" id="KW-0272">Extracellular matrix</keyword>
<dbReference type="GO" id="GO:0005109">
    <property type="term" value="F:frizzled binding"/>
    <property type="evidence" value="ECO:0007669"/>
    <property type="project" value="TreeGrafter"/>
</dbReference>
<sequence>MAQSRWGEVVLILGLYLCGTHGLAKWMYLGVSSIATSHDKIENKNTCKGLPLDTQQVQVCKKHPDSILCISTGARQGIYECQYQFQHERWNCTTTKNQTVFGTLLDKGTKETAFIYAILSAGVVHAVTQACSAGNLTECSCDLRLQGQKTEDGWTWGGCSDNVDYGVWFGKTFVDAPDTSSHKSGRNVRMLMNLHNNEVGRKAIVKQMRRQCRCHGVSGSCAVKTCWKGLPPFRQIGNYLKTKYEHSVQVAPRSKRKLRRRERVKRKVPIPVDILVHLHRSPNFCRADAKQGIPGTRGRMCNKNSRSQDSCDLLCCGRGYNTQVKRHSERCHCKFVWCCYVKCQTCVSQVDIHTCK</sequence>
<dbReference type="SMART" id="SM00097">
    <property type="entry name" value="WNT1"/>
    <property type="match status" value="1"/>
</dbReference>
<dbReference type="FunFam" id="3.30.2460.20:FF:000001">
    <property type="entry name" value="Wnt homolog"/>
    <property type="match status" value="1"/>
</dbReference>